<dbReference type="GO" id="GO:0005509">
    <property type="term" value="F:calcium ion binding"/>
    <property type="evidence" value="ECO:0007669"/>
    <property type="project" value="InterPro"/>
</dbReference>
<protein>
    <recommendedName>
        <fullName evidence="2">EF-hand domain-containing protein</fullName>
    </recommendedName>
</protein>
<keyword evidence="1" id="KW-0106">Calcium</keyword>
<reference evidence="3" key="1">
    <citation type="submission" date="2021-01" db="EMBL/GenBank/DDBJ databases">
        <authorList>
            <person name="Lovell J.T."/>
            <person name="Bentley N."/>
            <person name="Bhattarai G."/>
            <person name="Jenkins J.W."/>
            <person name="Sreedasyam A."/>
            <person name="Alarcon Y."/>
            <person name="Bock C."/>
            <person name="Boston L."/>
            <person name="Carlson J."/>
            <person name="Cervantes K."/>
            <person name="Clermont K."/>
            <person name="Krom N."/>
            <person name="Kubenka K."/>
            <person name="Mamidi S."/>
            <person name="Mattison C."/>
            <person name="Monteros M."/>
            <person name="Pisani C."/>
            <person name="Plott C."/>
            <person name="Rajasekar S."/>
            <person name="Rhein H.S."/>
            <person name="Rohla C."/>
            <person name="Song M."/>
            <person name="Hilaire R.S."/>
            <person name="Shu S."/>
            <person name="Wells L."/>
            <person name="Wang X."/>
            <person name="Webber J."/>
            <person name="Heerema R.J."/>
            <person name="Klein P."/>
            <person name="Conner P."/>
            <person name="Grauke L."/>
            <person name="Grimwood J."/>
            <person name="Schmutz J."/>
            <person name="Randall J.J."/>
        </authorList>
    </citation>
    <scope>NUCLEOTIDE SEQUENCE</scope>
    <source>
        <tissue evidence="3">Leaf</tissue>
    </source>
</reference>
<evidence type="ECO:0000256" key="1">
    <source>
        <dbReference type="ARBA" id="ARBA00022837"/>
    </source>
</evidence>
<feature type="domain" description="EF-hand" evidence="2">
    <location>
        <begin position="56"/>
        <end position="91"/>
    </location>
</feature>
<dbReference type="Proteomes" id="UP000811246">
    <property type="component" value="Chromosome 15"/>
</dbReference>
<proteinExistence type="predicted"/>
<dbReference type="CDD" id="cd00051">
    <property type="entry name" value="EFh"/>
    <property type="match status" value="1"/>
</dbReference>
<evidence type="ECO:0000313" key="4">
    <source>
        <dbReference type="Proteomes" id="UP000811246"/>
    </source>
</evidence>
<name>A0A922ABN0_CARIL</name>
<dbReference type="EMBL" id="CM031839">
    <property type="protein sequence ID" value="KAG6674700.1"/>
    <property type="molecule type" value="Genomic_DNA"/>
</dbReference>
<evidence type="ECO:0000259" key="2">
    <source>
        <dbReference type="PROSITE" id="PS50222"/>
    </source>
</evidence>
<dbReference type="Gene3D" id="1.10.238.10">
    <property type="entry name" value="EF-hand"/>
    <property type="match status" value="1"/>
</dbReference>
<dbReference type="Pfam" id="PF13499">
    <property type="entry name" value="EF-hand_7"/>
    <property type="match status" value="1"/>
</dbReference>
<dbReference type="InterPro" id="IPR011992">
    <property type="entry name" value="EF-hand-dom_pair"/>
</dbReference>
<sequence>MLNHLHVVGIFNCTIIHFNCYSKLHQKLSLFCIDQTKNIDNRCPRLIKDKKVEVPYTELQLKGMFKRFDTDGDGCLSLKELRKAFSSLGSSACLWRAIRALWHADSDRDERISEAELENLVTYALKHGYTIK</sequence>
<evidence type="ECO:0000313" key="3">
    <source>
        <dbReference type="EMBL" id="KAG6674700.1"/>
    </source>
</evidence>
<comment type="caution">
    <text evidence="3">The sequence shown here is derived from an EMBL/GenBank/DDBJ whole genome shotgun (WGS) entry which is preliminary data.</text>
</comment>
<gene>
    <name evidence="3" type="ORF">I3842_15G057300</name>
</gene>
<dbReference type="SMART" id="SM00054">
    <property type="entry name" value="EFh"/>
    <property type="match status" value="1"/>
</dbReference>
<dbReference type="AlphaFoldDB" id="A0A922ABN0"/>
<dbReference type="InterPro" id="IPR002048">
    <property type="entry name" value="EF_hand_dom"/>
</dbReference>
<organism evidence="3 4">
    <name type="scientific">Carya illinoinensis</name>
    <name type="common">Pecan</name>
    <dbReference type="NCBI Taxonomy" id="32201"/>
    <lineage>
        <taxon>Eukaryota</taxon>
        <taxon>Viridiplantae</taxon>
        <taxon>Streptophyta</taxon>
        <taxon>Embryophyta</taxon>
        <taxon>Tracheophyta</taxon>
        <taxon>Spermatophyta</taxon>
        <taxon>Magnoliopsida</taxon>
        <taxon>eudicotyledons</taxon>
        <taxon>Gunneridae</taxon>
        <taxon>Pentapetalae</taxon>
        <taxon>rosids</taxon>
        <taxon>fabids</taxon>
        <taxon>Fagales</taxon>
        <taxon>Juglandaceae</taxon>
        <taxon>Carya</taxon>
    </lineage>
</organism>
<dbReference type="PROSITE" id="PS50222">
    <property type="entry name" value="EF_HAND_2"/>
    <property type="match status" value="1"/>
</dbReference>
<accession>A0A922ABN0</accession>
<dbReference type="SUPFAM" id="SSF47473">
    <property type="entry name" value="EF-hand"/>
    <property type="match status" value="1"/>
</dbReference>
<dbReference type="PROSITE" id="PS00018">
    <property type="entry name" value="EF_HAND_1"/>
    <property type="match status" value="1"/>
</dbReference>
<dbReference type="InterPro" id="IPR018247">
    <property type="entry name" value="EF_Hand_1_Ca_BS"/>
</dbReference>
<dbReference type="OrthoDB" id="26525at2759"/>